<dbReference type="InterPro" id="IPR037213">
    <property type="entry name" value="Run_dom_sf"/>
</dbReference>
<dbReference type="SUPFAM" id="SSF50044">
    <property type="entry name" value="SH3-domain"/>
    <property type="match status" value="1"/>
</dbReference>
<protein>
    <recommendedName>
        <fullName evidence="9">Iporin</fullName>
    </recommendedName>
</protein>
<feature type="region of interest" description="Disordered" evidence="3">
    <location>
        <begin position="603"/>
        <end position="630"/>
    </location>
</feature>
<feature type="region of interest" description="Disordered" evidence="3">
    <location>
        <begin position="682"/>
        <end position="708"/>
    </location>
</feature>
<feature type="compositionally biased region" description="Basic and acidic residues" evidence="3">
    <location>
        <begin position="290"/>
        <end position="301"/>
    </location>
</feature>
<feature type="region of interest" description="Disordered" evidence="3">
    <location>
        <begin position="968"/>
        <end position="1115"/>
    </location>
</feature>
<evidence type="ECO:0000259" key="5">
    <source>
        <dbReference type="PROSITE" id="PS50002"/>
    </source>
</evidence>
<evidence type="ECO:0000256" key="4">
    <source>
        <dbReference type="SAM" id="SignalP"/>
    </source>
</evidence>
<organism evidence="7 8">
    <name type="scientific">Penaeus vannamei</name>
    <name type="common">Whiteleg shrimp</name>
    <name type="synonym">Litopenaeus vannamei</name>
    <dbReference type="NCBI Taxonomy" id="6689"/>
    <lineage>
        <taxon>Eukaryota</taxon>
        <taxon>Metazoa</taxon>
        <taxon>Ecdysozoa</taxon>
        <taxon>Arthropoda</taxon>
        <taxon>Crustacea</taxon>
        <taxon>Multicrustacea</taxon>
        <taxon>Malacostraca</taxon>
        <taxon>Eumalacostraca</taxon>
        <taxon>Eucarida</taxon>
        <taxon>Decapoda</taxon>
        <taxon>Dendrobranchiata</taxon>
        <taxon>Penaeoidea</taxon>
        <taxon>Penaeidae</taxon>
        <taxon>Penaeus</taxon>
    </lineage>
</organism>
<feature type="compositionally biased region" description="Polar residues" evidence="3">
    <location>
        <begin position="1589"/>
        <end position="1609"/>
    </location>
</feature>
<feature type="region of interest" description="Disordered" evidence="3">
    <location>
        <begin position="28"/>
        <end position="53"/>
    </location>
</feature>
<evidence type="ECO:0000259" key="6">
    <source>
        <dbReference type="PROSITE" id="PS50826"/>
    </source>
</evidence>
<feature type="region of interest" description="Disordered" evidence="3">
    <location>
        <begin position="1249"/>
        <end position="1268"/>
    </location>
</feature>
<feature type="chain" id="PRO_5018637484" description="Iporin" evidence="4">
    <location>
        <begin position="22"/>
        <end position="1913"/>
    </location>
</feature>
<dbReference type="PANTHER" id="PTHR15591:SF13">
    <property type="entry name" value="RUN DOMAIN-CONTAINING PROTEIN"/>
    <property type="match status" value="1"/>
</dbReference>
<dbReference type="SMART" id="SM00593">
    <property type="entry name" value="RUN"/>
    <property type="match status" value="1"/>
</dbReference>
<name>A0A3R7M944_PENVA</name>
<feature type="domain" description="RUN" evidence="6">
    <location>
        <begin position="1317"/>
        <end position="1460"/>
    </location>
</feature>
<feature type="region of interest" description="Disordered" evidence="3">
    <location>
        <begin position="1680"/>
        <end position="1854"/>
    </location>
</feature>
<dbReference type="InterPro" id="IPR004012">
    <property type="entry name" value="Run_dom"/>
</dbReference>
<feature type="compositionally biased region" description="Acidic residues" evidence="3">
    <location>
        <begin position="267"/>
        <end position="289"/>
    </location>
</feature>
<dbReference type="Pfam" id="PF02759">
    <property type="entry name" value="RUN"/>
    <property type="match status" value="1"/>
</dbReference>
<dbReference type="CDD" id="cd17685">
    <property type="entry name" value="RUN_RUSC"/>
    <property type="match status" value="1"/>
</dbReference>
<feature type="region of interest" description="Disordered" evidence="3">
    <location>
        <begin position="82"/>
        <end position="107"/>
    </location>
</feature>
<reference evidence="7 8" key="1">
    <citation type="submission" date="2018-04" db="EMBL/GenBank/DDBJ databases">
        <authorList>
            <person name="Zhang X."/>
            <person name="Yuan J."/>
            <person name="Li F."/>
            <person name="Xiang J."/>
        </authorList>
    </citation>
    <scope>NUCLEOTIDE SEQUENCE [LARGE SCALE GENOMIC DNA]</scope>
    <source>
        <tissue evidence="7">Muscle</tissue>
    </source>
</reference>
<evidence type="ECO:0000256" key="1">
    <source>
        <dbReference type="ARBA" id="ARBA00022443"/>
    </source>
</evidence>
<dbReference type="EMBL" id="QCYY01001669">
    <property type="protein sequence ID" value="ROT76353.1"/>
    <property type="molecule type" value="Genomic_DNA"/>
</dbReference>
<proteinExistence type="predicted"/>
<feature type="compositionally biased region" description="Basic and acidic residues" evidence="3">
    <location>
        <begin position="818"/>
        <end position="827"/>
    </location>
</feature>
<feature type="region of interest" description="Disordered" evidence="3">
    <location>
        <begin position="408"/>
        <end position="472"/>
    </location>
</feature>
<dbReference type="PROSITE" id="PS50826">
    <property type="entry name" value="RUN"/>
    <property type="match status" value="1"/>
</dbReference>
<evidence type="ECO:0000313" key="7">
    <source>
        <dbReference type="EMBL" id="ROT76353.1"/>
    </source>
</evidence>
<feature type="compositionally biased region" description="Polar residues" evidence="3">
    <location>
        <begin position="968"/>
        <end position="977"/>
    </location>
</feature>
<feature type="compositionally biased region" description="Low complexity" evidence="3">
    <location>
        <begin position="1699"/>
        <end position="1719"/>
    </location>
</feature>
<dbReference type="Gene3D" id="2.30.30.40">
    <property type="entry name" value="SH3 Domains"/>
    <property type="match status" value="1"/>
</dbReference>
<feature type="compositionally biased region" description="Polar residues" evidence="3">
    <location>
        <begin position="999"/>
        <end position="1019"/>
    </location>
</feature>
<feature type="compositionally biased region" description="Polar residues" evidence="3">
    <location>
        <begin position="546"/>
        <end position="568"/>
    </location>
</feature>
<feature type="compositionally biased region" description="Low complexity" evidence="3">
    <location>
        <begin position="755"/>
        <end position="768"/>
    </location>
</feature>
<evidence type="ECO:0008006" key="9">
    <source>
        <dbReference type="Google" id="ProtNLM"/>
    </source>
</evidence>
<dbReference type="Gene3D" id="1.20.58.900">
    <property type="match status" value="1"/>
</dbReference>
<dbReference type="Proteomes" id="UP000283509">
    <property type="component" value="Unassembled WGS sequence"/>
</dbReference>
<feature type="region of interest" description="Disordered" evidence="3">
    <location>
        <begin position="264"/>
        <end position="317"/>
    </location>
</feature>
<dbReference type="InterPro" id="IPR047343">
    <property type="entry name" value="RUSC1_2"/>
</dbReference>
<feature type="signal peptide" evidence="4">
    <location>
        <begin position="1"/>
        <end position="21"/>
    </location>
</feature>
<evidence type="ECO:0000256" key="3">
    <source>
        <dbReference type="SAM" id="MobiDB-lite"/>
    </source>
</evidence>
<feature type="region of interest" description="Disordered" evidence="3">
    <location>
        <begin position="1587"/>
        <end position="1668"/>
    </location>
</feature>
<dbReference type="SUPFAM" id="SSF140741">
    <property type="entry name" value="RUN domain-like"/>
    <property type="match status" value="1"/>
</dbReference>
<accession>A0A3R7M944</accession>
<dbReference type="OrthoDB" id="9884296at2759"/>
<feature type="region of interest" description="Disordered" evidence="3">
    <location>
        <begin position="542"/>
        <end position="585"/>
    </location>
</feature>
<dbReference type="SMART" id="SM00326">
    <property type="entry name" value="SH3"/>
    <property type="match status" value="1"/>
</dbReference>
<feature type="region of interest" description="Disordered" evidence="3">
    <location>
        <begin position="739"/>
        <end position="844"/>
    </location>
</feature>
<sequence>MADVCRLLVSVPVVLIPCCIAEASSATSPGQLIVPPSRQESGTRPVRRGACPLPSRPRRLGIHSLKVVGRVGVGGSAPDHVMNEGQSGAAPGNLHSNHHASSDDVTKFNGDVTGRDNLSENTASLISQATDIEFEHDTADYQWLLDYDLPCARYRESYSREVGTAASLCPGRDGSGRVSVLEPSQGQLQDLSYETLARNLDANLAQIDMDDFHSEDIHNILTLPTMCGEFQSLLQSAEDGEMFASVSGSMMEYDLLVRVAATHCDREEEGDEEEEEEEEDEDEEEEDEREGGPRGDGRRDDELEAEGEEEEYSGVSGELSLYQSGPLFSPLKEPPPLANTTFSVDSLDCDSLHDDLILTCQANKDNYTIAFEGSFVQYSEDSDYHEAESESSGCSHHWSGERLEGRCSAPSMTHSDEPYTTWSRVSRRSSRTPEVPSRATIAHPQPGGGSRGAESAKPPAQGQSSSKSNSMPNLMRRSLMRRSLEAAGGCVKVFDLQNSMRSSQSSRTIGNEASNFSLVKLFMRQKSLSKEAVSLSSSISQEGACCSSSDNQSNVHDSSDWPMNSQSENDMDGSASPVPPPTLMRQNGVVYHERGFRRRRGSLGAPEITPRANNVTSNLQDFSGDTTTNTGTTDTAAITANAQQDGLLNNNNNNIISAAAVLDNNSVQLTNTMDNVTSFEDSLKETSPCSKPPVTSPIREEPEGMDISMDSRGESKVLLDQSEKETKIADVLRLRDNKLNMDKNNMSPIKNIAGKDNGNKNMNKNAFNIRVDDRKRSQSPGTPKKSGGSNRREGPNSTPRRRQDSGNSSSGYLSNRGSTEKIRRPSDSDAPQQKPRPKPRVLKQMSDQCLQTSNMKVSATVNTSFDFDKKEVYVYYPNYALPDLAFLKDKKYCMDARVFLVPQHYHIKPEEVRRAREARARRPFSCGDMEKLKKHGFSHIRDWDSLNFLLPKELKEMLLDETECMETTKPSFCQSPKPSRRPMSCDYTPQRYSHELKGSASSNSTQPSSGFRGSSTMLNDSEGETGGLDQRYVYKYDSASTDSEGIEKPPPLPKRSISLPVEERHGPDDPDTPPPRPPLPRGILRKTSSLKEDPTKGAGGHNKRYSAIDPGRGNMREDLLKRRSLQEPMEYMAHRNARETIPEVGAQQPAQQEVEKERAMSPPSPMGCSCVNQCTGFCGKGLQKKNLLRVSELPDISSHEDLTEDDLLRIRSQVSTFLVTKGTSLSPIMADVNGPCDLCPKKSVSFAEKTPNAEVPPGGLNTDGTEEDPRPMVYDAHDKKTLVLSVRAAVEKLVTHFATASSQQEKIKLGTSSLNPTVAQIALEKLCPAVYALLSDGLHPSLHSLFGKINNSVWRVVEVTSQISPSTKALNDLVLTLNSEECLSEGPIKFNAFIFGLLNIRSLDSWMSYLRTRESIIQKHYHPEAFLYLSNTATRSLYDDLLIALRPLAILPFNLDLLHEYKALHASLQKMEERLLQHTKESPGERPPSVLDHLLASKETKEFKNAVQQDRVKALMRVLTSPDLDENELLQSISDHTRERSRSPRPRSCYEHVANEEQNTTLRKRWSGVQLGSRLLTAIDKLMLEEAGPSSSDDYTDSIDNPKNNQRPSNARGLDGSEENLQTDLKVSDISSRDGDISERSASEKDTENEKGARACANNDDDDEEPEGVRFRRLQLKWEQMAGPEKRAPPPPKAPAPTVPEKAVSPSSGSRSRIPRPVSMTSPQRPFKPFDPSKEKTSPQIKPALMQKQHLNTAPKELPKPAPRRSLKDKSSVQNSPDEPSNTAVRPPSVRSRLAPRPNSVNLSLATGRASSVPGRVPNTGDKTNNASGRYDGQRRYAGQQRSASHGRRVAPGDSPKLVQTLHHRMATDNGHLSFSRGDILTLVVEVDDRYLLCCHNERKGLVPRSSVIVYEA</sequence>
<dbReference type="PANTHER" id="PTHR15591">
    <property type="entry name" value="RUN AND SH3 DOMAIN CONTAINING"/>
    <property type="match status" value="1"/>
</dbReference>
<feature type="compositionally biased region" description="Acidic residues" evidence="3">
    <location>
        <begin position="302"/>
        <end position="312"/>
    </location>
</feature>
<keyword evidence="4" id="KW-0732">Signal</keyword>
<reference evidence="7 8" key="2">
    <citation type="submission" date="2019-01" db="EMBL/GenBank/DDBJ databases">
        <title>The decoding of complex shrimp genome reveals the adaptation for benthos swimmer, frequently molting mechanism and breeding impact on genome.</title>
        <authorList>
            <person name="Sun Y."/>
            <person name="Gao Y."/>
            <person name="Yu Y."/>
        </authorList>
    </citation>
    <scope>NUCLEOTIDE SEQUENCE [LARGE SCALE GENOMIC DNA]</scope>
    <source>
        <tissue evidence="7">Muscle</tissue>
    </source>
</reference>
<dbReference type="PROSITE" id="PS50002">
    <property type="entry name" value="SH3"/>
    <property type="match status" value="1"/>
</dbReference>
<feature type="compositionally biased region" description="Basic and acidic residues" evidence="3">
    <location>
        <begin position="1631"/>
        <end position="1653"/>
    </location>
</feature>
<feature type="compositionally biased region" description="Pro residues" evidence="3">
    <location>
        <begin position="1689"/>
        <end position="1698"/>
    </location>
</feature>
<feature type="compositionally biased region" description="Polar residues" evidence="3">
    <location>
        <begin position="611"/>
        <end position="623"/>
    </location>
</feature>
<dbReference type="STRING" id="6689.A0A3R7M944"/>
<keyword evidence="8" id="KW-1185">Reference proteome</keyword>
<evidence type="ECO:0000256" key="2">
    <source>
        <dbReference type="PROSITE-ProRule" id="PRU00192"/>
    </source>
</evidence>
<feature type="compositionally biased region" description="Polar residues" evidence="3">
    <location>
        <begin position="805"/>
        <end position="817"/>
    </location>
</feature>
<comment type="caution">
    <text evidence="7">The sequence shown here is derived from an EMBL/GenBank/DDBJ whole genome shotgun (WGS) entry which is preliminary data.</text>
</comment>
<feature type="compositionally biased region" description="Polar residues" evidence="3">
    <location>
        <begin position="410"/>
        <end position="422"/>
    </location>
</feature>
<keyword evidence="1 2" id="KW-0728">SH3 domain</keyword>
<dbReference type="InterPro" id="IPR036028">
    <property type="entry name" value="SH3-like_dom_sf"/>
</dbReference>
<dbReference type="InterPro" id="IPR001452">
    <property type="entry name" value="SH3_domain"/>
</dbReference>
<evidence type="ECO:0000313" key="8">
    <source>
        <dbReference type="Proteomes" id="UP000283509"/>
    </source>
</evidence>
<feature type="compositionally biased region" description="Polar residues" evidence="3">
    <location>
        <begin position="1772"/>
        <end position="1784"/>
    </location>
</feature>
<dbReference type="GO" id="GO:0031410">
    <property type="term" value="C:cytoplasmic vesicle"/>
    <property type="evidence" value="ECO:0007669"/>
    <property type="project" value="TreeGrafter"/>
</dbReference>
<feature type="domain" description="SH3" evidence="5">
    <location>
        <begin position="1854"/>
        <end position="1913"/>
    </location>
</feature>
<gene>
    <name evidence="7" type="ORF">C7M84_005051</name>
</gene>